<evidence type="ECO:0000313" key="1">
    <source>
        <dbReference type="EMBL" id="EIT69963.1"/>
    </source>
</evidence>
<reference evidence="1 3" key="1">
    <citation type="journal article" date="2012" name="J. Bacteriol.">
        <title>Genome Sequence of n-Alkane-Degrading Hydrocarboniphaga effusa Strain AP103T (ATCC BAA-332T).</title>
        <authorList>
            <person name="Chang H.K."/>
            <person name="Zylstra G.J."/>
            <person name="Chae J.C."/>
        </authorList>
    </citation>
    <scope>NUCLEOTIDE SEQUENCE [LARGE SCALE GENOMIC DNA]</scope>
    <source>
        <strain evidence="1 3">AP103</strain>
    </source>
</reference>
<proteinExistence type="predicted"/>
<dbReference type="AlphaFoldDB" id="I8T8C3"/>
<evidence type="ECO:0000313" key="3">
    <source>
        <dbReference type="Proteomes" id="UP000003704"/>
    </source>
</evidence>
<dbReference type="EMBL" id="AKGD01000001">
    <property type="protein sequence ID" value="EIT69963.1"/>
    <property type="molecule type" value="Genomic_DNA"/>
</dbReference>
<reference evidence="1" key="2">
    <citation type="submission" date="2012-05" db="EMBL/GenBank/DDBJ databases">
        <authorList>
            <person name="Park J.-H."/>
            <person name="Zylstra G.J."/>
            <person name="Chae J.-C."/>
        </authorList>
    </citation>
    <scope>NUCLEOTIDE SEQUENCE</scope>
    <source>
        <strain evidence="1">AP103</strain>
    </source>
</reference>
<gene>
    <name evidence="1" type="ORF">WQQ_01000</name>
    <name evidence="2" type="ORF">WQQ_02870</name>
</gene>
<dbReference type="STRING" id="1172194.WQQ_01000"/>
<accession>I8T8C3</accession>
<comment type="caution">
    <text evidence="1">The sequence shown here is derived from an EMBL/GenBank/DDBJ whole genome shotgun (WGS) entry which is preliminary data.</text>
</comment>
<name>I8T8C3_9GAMM</name>
<sequence length="43" mass="4426">MQHAVQTEDTCGDPAGPVLVPGHDSCAALTHKLLLTPRAMGEG</sequence>
<organism evidence="1 3">
    <name type="scientific">Hydrocarboniphaga effusa AP103</name>
    <dbReference type="NCBI Taxonomy" id="1172194"/>
    <lineage>
        <taxon>Bacteria</taxon>
        <taxon>Pseudomonadati</taxon>
        <taxon>Pseudomonadota</taxon>
        <taxon>Gammaproteobacteria</taxon>
        <taxon>Nevskiales</taxon>
        <taxon>Nevskiaceae</taxon>
        <taxon>Hydrocarboniphaga</taxon>
    </lineage>
</organism>
<evidence type="ECO:0000313" key="2">
    <source>
        <dbReference type="EMBL" id="EIT70150.1"/>
    </source>
</evidence>
<keyword evidence="3" id="KW-1185">Reference proteome</keyword>
<dbReference type="EMBL" id="AKGD01000001">
    <property type="protein sequence ID" value="EIT70150.1"/>
    <property type="molecule type" value="Genomic_DNA"/>
</dbReference>
<dbReference type="Proteomes" id="UP000003704">
    <property type="component" value="Unassembled WGS sequence"/>
</dbReference>
<protein>
    <submittedName>
        <fullName evidence="1">Uncharacterized protein</fullName>
    </submittedName>
</protein>